<protein>
    <submittedName>
        <fullName evidence="1">Uncharacterized protein</fullName>
    </submittedName>
</protein>
<gene>
    <name evidence="1" type="ORF">ACCAA_600012</name>
</gene>
<organism evidence="1 2">
    <name type="scientific">Candidatus Accumulibacter aalborgensis</name>
    <dbReference type="NCBI Taxonomy" id="1860102"/>
    <lineage>
        <taxon>Bacteria</taxon>
        <taxon>Pseudomonadati</taxon>
        <taxon>Pseudomonadota</taxon>
        <taxon>Betaproteobacteria</taxon>
        <taxon>Candidatus Accumulibacter</taxon>
    </lineage>
</organism>
<accession>A0A1A8XUB2</accession>
<evidence type="ECO:0000313" key="1">
    <source>
        <dbReference type="EMBL" id="SBT08654.1"/>
    </source>
</evidence>
<dbReference type="EMBL" id="FLQX01000139">
    <property type="protein sequence ID" value="SBT08654.1"/>
    <property type="molecule type" value="Genomic_DNA"/>
</dbReference>
<dbReference type="AlphaFoldDB" id="A0A1A8XUB2"/>
<keyword evidence="2" id="KW-1185">Reference proteome</keyword>
<name>A0A1A8XUB2_9PROT</name>
<reference evidence="1 2" key="1">
    <citation type="submission" date="2016-06" db="EMBL/GenBank/DDBJ databases">
        <authorList>
            <person name="Kjaerup R.B."/>
            <person name="Dalgaard T.S."/>
            <person name="Juul-Madsen H.R."/>
        </authorList>
    </citation>
    <scope>NUCLEOTIDE SEQUENCE [LARGE SCALE GENOMIC DNA]</scope>
    <source>
        <strain evidence="1">3</strain>
    </source>
</reference>
<evidence type="ECO:0000313" key="2">
    <source>
        <dbReference type="Proteomes" id="UP000199169"/>
    </source>
</evidence>
<proteinExistence type="predicted"/>
<dbReference type="Proteomes" id="UP000199169">
    <property type="component" value="Unassembled WGS sequence"/>
</dbReference>
<dbReference type="STRING" id="1860102.ACCAA_600012"/>
<sequence length="81" mass="8842">MRMIAAKITDATVKAANQAERFSDLCRWACGCHERRDSGLHRLGLADPGTRAISAQQGIGLVIEAQGQGSHGRSLRLYYKT</sequence>